<dbReference type="InterPro" id="IPR024096">
    <property type="entry name" value="NO_sig/Golgi_transp_ligand-bd"/>
</dbReference>
<name>A7S7B2_NEMVE</name>
<evidence type="ECO:0000313" key="10">
    <source>
        <dbReference type="EMBL" id="EDO40362.1"/>
    </source>
</evidence>
<dbReference type="SMART" id="SM00044">
    <property type="entry name" value="CYCc"/>
    <property type="match status" value="1"/>
</dbReference>
<sequence>MYGLLLESIRHFIVGKYGEELWSEIVNIAGTSSHEFVTHRLYDENWIFKIANAATTVLGDLDEHITVDDCMRLFGVCFVKFFSFYGYDPIIRVSGRHFRDFLIGIDSLHEHMRFGYPKMKSPTFYCDEETSTGINLHYESRRKGFMFYVVGQVEEIARKFYGISNINVKILKNESSQSSREQCHIVYRLEFNNEGYKPPPPDFLTVGTKKAVSTEVFFSIFPFSLVISPDMTLSMFGNGLQSLLGKLVLGRDIREVFILRRPKTDFTWHTLLTRKVVFELLSKVPLIRRPQPKHQGSTMTLHLRGQMKFMHDWDKFLFICSPLIANLDTMLQSGLYMNDLSMHDTSQEMALSGIKPLPQLEYARDQQFEQGIELEENMRKLEEERQRSEDLLYRMVPKPIAERLKRGGNPIDTCEEFDAATVLFSYMDGFTSICTRLNAMQAVTLINNLFIKFDLLTEKHNVYKFETLGDALYMAVSGVPVRTEHHAEPMAAMALDMLKAVQLVKDPITKKPMTITVGIHSGPVAAGLVGERTLQYCLFGDTVNIASRLRTTALPMRIHISENCRECLEESDFITEFRGEIELK</sequence>
<dbReference type="HOGENOM" id="CLU_011614_4_1_1"/>
<proteinExistence type="predicted"/>
<dbReference type="GO" id="GO:0070482">
    <property type="term" value="P:response to oxygen levels"/>
    <property type="evidence" value="ECO:0000318"/>
    <property type="project" value="GO_Central"/>
</dbReference>
<organism evidence="10 11">
    <name type="scientific">Nematostella vectensis</name>
    <name type="common">Starlet sea anemone</name>
    <dbReference type="NCBI Taxonomy" id="45351"/>
    <lineage>
        <taxon>Eukaryota</taxon>
        <taxon>Metazoa</taxon>
        <taxon>Cnidaria</taxon>
        <taxon>Anthozoa</taxon>
        <taxon>Hexacorallia</taxon>
        <taxon>Actiniaria</taxon>
        <taxon>Edwardsiidae</taxon>
        <taxon>Nematostella</taxon>
    </lineage>
</organism>
<dbReference type="GO" id="GO:0020037">
    <property type="term" value="F:heme binding"/>
    <property type="evidence" value="ECO:0007669"/>
    <property type="project" value="InterPro"/>
</dbReference>
<dbReference type="GO" id="GO:0008074">
    <property type="term" value="C:guanylate cyclase complex, soluble"/>
    <property type="evidence" value="ECO:0000318"/>
    <property type="project" value="GO_Central"/>
</dbReference>
<keyword evidence="3" id="KW-0963">Cytoplasm</keyword>
<keyword evidence="8" id="KW-0175">Coiled coil</keyword>
<evidence type="ECO:0000256" key="6">
    <source>
        <dbReference type="ARBA" id="ARBA00023239"/>
    </source>
</evidence>
<keyword evidence="4" id="KW-0547">Nucleotide-binding</keyword>
<keyword evidence="5" id="KW-0342">GTP-binding</keyword>
<evidence type="ECO:0000256" key="7">
    <source>
        <dbReference type="ARBA" id="ARBA00023293"/>
    </source>
</evidence>
<dbReference type="AlphaFoldDB" id="A7S7B2"/>
<protein>
    <recommendedName>
        <fullName evidence="2">guanylate cyclase</fullName>
        <ecNumber evidence="2">4.6.1.2</ecNumber>
    </recommendedName>
</protein>
<evidence type="ECO:0000256" key="1">
    <source>
        <dbReference type="ARBA" id="ARBA00004496"/>
    </source>
</evidence>
<dbReference type="InterPro" id="IPR038158">
    <property type="entry name" value="H-NOX_domain_sf"/>
</dbReference>
<dbReference type="GO" id="GO:0005525">
    <property type="term" value="F:GTP binding"/>
    <property type="evidence" value="ECO:0007669"/>
    <property type="project" value="UniProtKB-KW"/>
</dbReference>
<evidence type="ECO:0000256" key="2">
    <source>
        <dbReference type="ARBA" id="ARBA00012202"/>
    </source>
</evidence>
<dbReference type="EMBL" id="DS469592">
    <property type="protein sequence ID" value="EDO40362.1"/>
    <property type="molecule type" value="Genomic_DNA"/>
</dbReference>
<dbReference type="InterPro" id="IPR001054">
    <property type="entry name" value="A/G_cyclase"/>
</dbReference>
<dbReference type="Gene3D" id="3.90.1520.10">
    <property type="entry name" value="H-NOX domain"/>
    <property type="match status" value="1"/>
</dbReference>
<evidence type="ECO:0000313" key="11">
    <source>
        <dbReference type="Proteomes" id="UP000001593"/>
    </source>
</evidence>
<dbReference type="PhylomeDB" id="A7S7B2"/>
<reference evidence="10 11" key="1">
    <citation type="journal article" date="2007" name="Science">
        <title>Sea anemone genome reveals ancestral eumetazoan gene repertoire and genomic organization.</title>
        <authorList>
            <person name="Putnam N.H."/>
            <person name="Srivastava M."/>
            <person name="Hellsten U."/>
            <person name="Dirks B."/>
            <person name="Chapman J."/>
            <person name="Salamov A."/>
            <person name="Terry A."/>
            <person name="Shapiro H."/>
            <person name="Lindquist E."/>
            <person name="Kapitonov V.V."/>
            <person name="Jurka J."/>
            <person name="Genikhovich G."/>
            <person name="Grigoriev I.V."/>
            <person name="Lucas S.M."/>
            <person name="Steele R.E."/>
            <person name="Finnerty J.R."/>
            <person name="Technau U."/>
            <person name="Martindale M.Q."/>
            <person name="Rokhsar D.S."/>
        </authorList>
    </citation>
    <scope>NUCLEOTIDE SEQUENCE [LARGE SCALE GENOMIC DNA]</scope>
    <source>
        <strain evidence="11">CH2 X CH6</strain>
    </source>
</reference>
<accession>A7S7B2</accession>
<evidence type="ECO:0000256" key="8">
    <source>
        <dbReference type="SAM" id="Coils"/>
    </source>
</evidence>
<keyword evidence="11" id="KW-1185">Reference proteome</keyword>
<dbReference type="SUPFAM" id="SSF55073">
    <property type="entry name" value="Nucleotide cyclase"/>
    <property type="match status" value="1"/>
</dbReference>
<dbReference type="Pfam" id="PF07700">
    <property type="entry name" value="HNOB"/>
    <property type="match status" value="1"/>
</dbReference>
<evidence type="ECO:0000256" key="4">
    <source>
        <dbReference type="ARBA" id="ARBA00022741"/>
    </source>
</evidence>
<dbReference type="GO" id="GO:0004383">
    <property type="term" value="F:guanylate cyclase activity"/>
    <property type="evidence" value="ECO:0000318"/>
    <property type="project" value="GO_Central"/>
</dbReference>
<dbReference type="OMA" id="TEYIAWT"/>
<dbReference type="InParanoid" id="A7S7B2"/>
<dbReference type="Pfam" id="PF00211">
    <property type="entry name" value="Guanylate_cyc"/>
    <property type="match status" value="1"/>
</dbReference>
<dbReference type="Gene3D" id="3.30.450.260">
    <property type="entry name" value="Haem NO binding associated domain"/>
    <property type="match status" value="1"/>
</dbReference>
<dbReference type="PROSITE" id="PS50125">
    <property type="entry name" value="GUANYLATE_CYCLASE_2"/>
    <property type="match status" value="1"/>
</dbReference>
<evidence type="ECO:0000259" key="9">
    <source>
        <dbReference type="PROSITE" id="PS50125"/>
    </source>
</evidence>
<keyword evidence="6" id="KW-0456">Lyase</keyword>
<comment type="subcellular location">
    <subcellularLocation>
        <location evidence="1">Cytoplasm</location>
    </subcellularLocation>
</comment>
<dbReference type="PANTHER" id="PTHR45655:SF5">
    <property type="entry name" value="SOLUBLE GUANYLATE CYCLASE 89DA-RELATED"/>
    <property type="match status" value="1"/>
</dbReference>
<dbReference type="InterPro" id="IPR011644">
    <property type="entry name" value="Heme_NO-bd"/>
</dbReference>
<dbReference type="eggNOG" id="KOG4171">
    <property type="taxonomic scope" value="Eukaryota"/>
</dbReference>
<feature type="domain" description="Guanylate cyclase" evidence="9">
    <location>
        <begin position="421"/>
        <end position="550"/>
    </location>
</feature>
<dbReference type="EC" id="4.6.1.2" evidence="2"/>
<dbReference type="CDD" id="cd07302">
    <property type="entry name" value="CHD"/>
    <property type="match status" value="1"/>
</dbReference>
<dbReference type="STRING" id="45351.A7S7B2"/>
<dbReference type="Proteomes" id="UP000001593">
    <property type="component" value="Unassembled WGS sequence"/>
</dbReference>
<evidence type="ECO:0000256" key="3">
    <source>
        <dbReference type="ARBA" id="ARBA00022490"/>
    </source>
</evidence>
<feature type="coiled-coil region" evidence="8">
    <location>
        <begin position="364"/>
        <end position="391"/>
    </location>
</feature>
<dbReference type="InterPro" id="IPR042463">
    <property type="entry name" value="HNOB_dom_associated_sf"/>
</dbReference>
<dbReference type="Pfam" id="PF07701">
    <property type="entry name" value="HNOBA"/>
    <property type="match status" value="1"/>
</dbReference>
<dbReference type="SUPFAM" id="SSF111126">
    <property type="entry name" value="Ligand-binding domain in the NO signalling and Golgi transport"/>
    <property type="match status" value="1"/>
</dbReference>
<gene>
    <name evidence="10" type="ORF">NEMVEDRAFT_v1g107567</name>
</gene>
<feature type="non-terminal residue" evidence="10">
    <location>
        <position position="584"/>
    </location>
</feature>
<dbReference type="Gene3D" id="3.30.70.1230">
    <property type="entry name" value="Nucleotide cyclase"/>
    <property type="match status" value="1"/>
</dbReference>
<keyword evidence="7" id="KW-0141">cGMP biosynthesis</keyword>
<dbReference type="PANTHER" id="PTHR45655">
    <property type="entry name" value="GUANYLATE CYCLASE SOLUBLE SUBUNIT BETA-2"/>
    <property type="match status" value="1"/>
</dbReference>
<dbReference type="Gene3D" id="6.10.250.780">
    <property type="match status" value="1"/>
</dbReference>
<dbReference type="InterPro" id="IPR029787">
    <property type="entry name" value="Nucleotide_cyclase"/>
</dbReference>
<dbReference type="InterPro" id="IPR011645">
    <property type="entry name" value="HNOB_dom_associated"/>
</dbReference>
<evidence type="ECO:0000256" key="5">
    <source>
        <dbReference type="ARBA" id="ARBA00023134"/>
    </source>
</evidence>
<dbReference type="GO" id="GO:0019934">
    <property type="term" value="P:cGMP-mediated signaling"/>
    <property type="evidence" value="ECO:0000318"/>
    <property type="project" value="GO_Central"/>
</dbReference>